<dbReference type="GO" id="GO:0009307">
    <property type="term" value="P:DNA restriction-modification system"/>
    <property type="evidence" value="ECO:0007669"/>
    <property type="project" value="UniProtKB-KW"/>
</dbReference>
<dbReference type="AlphaFoldDB" id="A0A0V8CZ16"/>
<accession>A0A0V8CZ16</accession>
<dbReference type="Pfam" id="PF01420">
    <property type="entry name" value="Methylase_S"/>
    <property type="match status" value="2"/>
</dbReference>
<dbReference type="RefSeq" id="WP_058219378.1">
    <property type="nucleotide sequence ID" value="NZ_LKLN01000027.1"/>
</dbReference>
<dbReference type="PANTHER" id="PTHR30408">
    <property type="entry name" value="TYPE-1 RESTRICTION ENZYME ECOKI SPECIFICITY PROTEIN"/>
    <property type="match status" value="1"/>
</dbReference>
<dbReference type="PANTHER" id="PTHR30408:SF12">
    <property type="entry name" value="TYPE I RESTRICTION ENZYME MJAVIII SPECIFICITY SUBUNIT"/>
    <property type="match status" value="1"/>
</dbReference>
<feature type="domain" description="Type I restriction modification DNA specificity" evidence="5">
    <location>
        <begin position="203"/>
        <end position="378"/>
    </location>
</feature>
<keyword evidence="3" id="KW-0238">DNA-binding</keyword>
<evidence type="ECO:0000256" key="2">
    <source>
        <dbReference type="ARBA" id="ARBA00022747"/>
    </source>
</evidence>
<evidence type="ECO:0000313" key="7">
    <source>
        <dbReference type="Proteomes" id="UP000053058"/>
    </source>
</evidence>
<dbReference type="InterPro" id="IPR052021">
    <property type="entry name" value="Type-I_RS_S_subunit"/>
</dbReference>
<name>A0A0V8CZ16_LACLL</name>
<feature type="coiled-coil region" evidence="4">
    <location>
        <begin position="156"/>
        <end position="183"/>
    </location>
</feature>
<dbReference type="Proteomes" id="UP000053058">
    <property type="component" value="Unassembled WGS sequence"/>
</dbReference>
<evidence type="ECO:0000256" key="3">
    <source>
        <dbReference type="ARBA" id="ARBA00023125"/>
    </source>
</evidence>
<proteinExistence type="inferred from homology"/>
<gene>
    <name evidence="6" type="ORF">KF282_0971</name>
</gene>
<evidence type="ECO:0000256" key="1">
    <source>
        <dbReference type="ARBA" id="ARBA00010923"/>
    </source>
</evidence>
<comment type="similarity">
    <text evidence="1">Belongs to the type-I restriction system S methylase family.</text>
</comment>
<keyword evidence="4" id="KW-0175">Coiled coil</keyword>
<dbReference type="InterPro" id="IPR044946">
    <property type="entry name" value="Restrct_endonuc_typeI_TRD_sf"/>
</dbReference>
<protein>
    <submittedName>
        <fullName evidence="6">Type I restriction-modification system specificity subunit S</fullName>
    </submittedName>
</protein>
<dbReference type="Gene3D" id="3.90.220.20">
    <property type="entry name" value="DNA methylase specificity domains"/>
    <property type="match status" value="2"/>
</dbReference>
<dbReference type="EMBL" id="LKLN01000027">
    <property type="protein sequence ID" value="KSU06574.1"/>
    <property type="molecule type" value="Genomic_DNA"/>
</dbReference>
<evidence type="ECO:0000256" key="4">
    <source>
        <dbReference type="SAM" id="Coils"/>
    </source>
</evidence>
<evidence type="ECO:0000313" key="6">
    <source>
        <dbReference type="EMBL" id="KSU06574.1"/>
    </source>
</evidence>
<keyword evidence="2" id="KW-0680">Restriction system</keyword>
<dbReference type="SUPFAM" id="SSF116734">
    <property type="entry name" value="DNA methylase specificity domain"/>
    <property type="match status" value="2"/>
</dbReference>
<reference evidence="7" key="1">
    <citation type="submission" date="2015-10" db="EMBL/GenBank/DDBJ databases">
        <title>Draft Genome Sequences of 11 Lactococcus lactis subspecies cremoris strains.</title>
        <authorList>
            <person name="Wels M."/>
            <person name="Backus L."/>
            <person name="Boekhorst J."/>
            <person name="Dijkstra A."/>
            <person name="Beerthuizen M."/>
            <person name="Kelly W."/>
            <person name="Siezen R."/>
            <person name="Bachmann H."/>
            <person name="Van Hijum S."/>
        </authorList>
    </citation>
    <scope>NUCLEOTIDE SEQUENCE [LARGE SCALE GENOMIC DNA]</scope>
    <source>
        <strain evidence="7">KF282</strain>
    </source>
</reference>
<organism evidence="6 7">
    <name type="scientific">Lactococcus lactis subsp. lactis</name>
    <name type="common">Streptococcus lactis</name>
    <dbReference type="NCBI Taxonomy" id="1360"/>
    <lineage>
        <taxon>Bacteria</taxon>
        <taxon>Bacillati</taxon>
        <taxon>Bacillota</taxon>
        <taxon>Bacilli</taxon>
        <taxon>Lactobacillales</taxon>
        <taxon>Streptococcaceae</taxon>
        <taxon>Lactococcus</taxon>
    </lineage>
</organism>
<sequence>MKERLKAPELRFPGFTDDWEERKLGDITKISTGKLDANAMVENGKYDFYTSGIKKYRIDVAAFEGPSITIAGNGATVGYMHLADNKFNAYQRTYVLQEFLVDRSFIFSEIGNKLPKKIKQEARTGNIPYIVMDMLTELKLSIPQNNSEQQKIGSFFKQLDDTIDLHQRKLDLLKEQKKGYLQKMFPKNGEKVPELRFEGFTDAWEQRKLGESCRIGDIDHRMPKSVTEGVPYLMTGDFIGENKLNFENTKLVSIEDYDQLSKKIKPEYGDILFARYASVGAVRYVDIQRKFLISYSCAIMKPNIDIKGLFLYQLLQTDFMKRKIEFEINPNSQKNIGIDSLKKLKISIPIIEEQEKIGKFFKDLDNTIALHQLKLDLLKEQKKGFLQKMFA</sequence>
<dbReference type="InterPro" id="IPR000055">
    <property type="entry name" value="Restrct_endonuc_typeI_TRD"/>
</dbReference>
<comment type="caution">
    <text evidence="6">The sequence shown here is derived from an EMBL/GenBank/DDBJ whole genome shotgun (WGS) entry which is preliminary data.</text>
</comment>
<evidence type="ECO:0000259" key="5">
    <source>
        <dbReference type="Pfam" id="PF01420"/>
    </source>
</evidence>
<dbReference type="GO" id="GO:0003677">
    <property type="term" value="F:DNA binding"/>
    <property type="evidence" value="ECO:0007669"/>
    <property type="project" value="UniProtKB-KW"/>
</dbReference>
<feature type="domain" description="Type I restriction modification DNA specificity" evidence="5">
    <location>
        <begin position="17"/>
        <end position="174"/>
    </location>
</feature>
<dbReference type="PATRIC" id="fig|1360.105.peg.1086"/>
<dbReference type="REBASE" id="193873">
    <property type="entry name" value="S.LlaKF282ORF972P"/>
</dbReference>